<dbReference type="Proteomes" id="UP001501222">
    <property type="component" value="Unassembled WGS sequence"/>
</dbReference>
<gene>
    <name evidence="2" type="ORF">GCM10022235_86340</name>
</gene>
<evidence type="ECO:0000256" key="1">
    <source>
        <dbReference type="SAM" id="MobiDB-lite"/>
    </source>
</evidence>
<accession>A0ABP6ZBP1</accession>
<organism evidence="2 3">
    <name type="scientific">Kribbella ginsengisoli</name>
    <dbReference type="NCBI Taxonomy" id="363865"/>
    <lineage>
        <taxon>Bacteria</taxon>
        <taxon>Bacillati</taxon>
        <taxon>Actinomycetota</taxon>
        <taxon>Actinomycetes</taxon>
        <taxon>Propionibacteriales</taxon>
        <taxon>Kribbellaceae</taxon>
        <taxon>Kribbella</taxon>
    </lineage>
</organism>
<protein>
    <submittedName>
        <fullName evidence="2">Uncharacterized protein</fullName>
    </submittedName>
</protein>
<sequence>MDRVDVDRWERGSWVNDLPWLIRAKRHQAGKSLLREAIEKTSGEDIPLTPLYGALGWQEFNGRTHGRRTAGASPVRAAGTADHDGRPAARGVCVGRDHGGGPGPDRRADAGRGLPGVPGVLAGDAVPGR</sequence>
<evidence type="ECO:0000313" key="3">
    <source>
        <dbReference type="Proteomes" id="UP001501222"/>
    </source>
</evidence>
<evidence type="ECO:0000313" key="2">
    <source>
        <dbReference type="EMBL" id="GAA3601158.1"/>
    </source>
</evidence>
<dbReference type="EMBL" id="BAABAA010000034">
    <property type="protein sequence ID" value="GAA3601158.1"/>
    <property type="molecule type" value="Genomic_DNA"/>
</dbReference>
<comment type="caution">
    <text evidence="2">The sequence shown here is derived from an EMBL/GenBank/DDBJ whole genome shotgun (WGS) entry which is preliminary data.</text>
</comment>
<reference evidence="3" key="1">
    <citation type="journal article" date="2019" name="Int. J. Syst. Evol. Microbiol.">
        <title>The Global Catalogue of Microorganisms (GCM) 10K type strain sequencing project: providing services to taxonomists for standard genome sequencing and annotation.</title>
        <authorList>
            <consortium name="The Broad Institute Genomics Platform"/>
            <consortium name="The Broad Institute Genome Sequencing Center for Infectious Disease"/>
            <person name="Wu L."/>
            <person name="Ma J."/>
        </authorList>
    </citation>
    <scope>NUCLEOTIDE SEQUENCE [LARGE SCALE GENOMIC DNA]</scope>
    <source>
        <strain evidence="3">JCM 16928</strain>
    </source>
</reference>
<proteinExistence type="predicted"/>
<feature type="region of interest" description="Disordered" evidence="1">
    <location>
        <begin position="65"/>
        <end position="129"/>
    </location>
</feature>
<keyword evidence="3" id="KW-1185">Reference proteome</keyword>
<name>A0ABP6ZBP1_9ACTN</name>
<feature type="compositionally biased region" description="Basic and acidic residues" evidence="1">
    <location>
        <begin position="95"/>
        <end position="110"/>
    </location>
</feature>